<dbReference type="SUPFAM" id="SSF82866">
    <property type="entry name" value="Multidrug efflux transporter AcrB transmembrane domain"/>
    <property type="match status" value="1"/>
</dbReference>
<dbReference type="InterPro" id="IPR050545">
    <property type="entry name" value="Mycobact_MmpL"/>
</dbReference>
<dbReference type="EMBL" id="BAFO02000034">
    <property type="protein sequence ID" value="GAD87190.1"/>
    <property type="molecule type" value="Genomic_DNA"/>
</dbReference>
<organism evidence="9 10">
    <name type="scientific">Nocardia asteroides NBRC 15531</name>
    <dbReference type="NCBI Taxonomy" id="1110697"/>
    <lineage>
        <taxon>Bacteria</taxon>
        <taxon>Bacillati</taxon>
        <taxon>Actinomycetota</taxon>
        <taxon>Actinomycetes</taxon>
        <taxon>Mycobacteriales</taxon>
        <taxon>Nocardiaceae</taxon>
        <taxon>Nocardia</taxon>
    </lineage>
</organism>
<evidence type="ECO:0000256" key="7">
    <source>
        <dbReference type="SAM" id="Phobius"/>
    </source>
</evidence>
<evidence type="ECO:0000256" key="3">
    <source>
        <dbReference type="ARBA" id="ARBA00022475"/>
    </source>
</evidence>
<comment type="caution">
    <text evidence="9">The sequence shown here is derived from an EMBL/GenBank/DDBJ whole genome shotgun (WGS) entry which is preliminary data.</text>
</comment>
<evidence type="ECO:0000256" key="1">
    <source>
        <dbReference type="ARBA" id="ARBA00004651"/>
    </source>
</evidence>
<gene>
    <name evidence="9" type="ORF">NCAST_34_03200</name>
</gene>
<dbReference type="eggNOG" id="COG2409">
    <property type="taxonomic scope" value="Bacteria"/>
</dbReference>
<keyword evidence="5 7" id="KW-1133">Transmembrane helix</keyword>
<dbReference type="GeneID" id="91519962"/>
<dbReference type="Gene3D" id="1.20.1640.10">
    <property type="entry name" value="Multidrug efflux transporter AcrB transmembrane domain"/>
    <property type="match status" value="1"/>
</dbReference>
<dbReference type="AlphaFoldDB" id="U5EIU7"/>
<dbReference type="RefSeq" id="WP_022567185.1">
    <property type="nucleotide sequence ID" value="NZ_BAFO02000034.1"/>
</dbReference>
<evidence type="ECO:0000313" key="10">
    <source>
        <dbReference type="Proteomes" id="UP000017048"/>
    </source>
</evidence>
<keyword evidence="3" id="KW-1003">Cell membrane</keyword>
<dbReference type="GO" id="GO:0005886">
    <property type="term" value="C:plasma membrane"/>
    <property type="evidence" value="ECO:0007669"/>
    <property type="project" value="UniProtKB-SubCell"/>
</dbReference>
<keyword evidence="6 7" id="KW-0472">Membrane</keyword>
<feature type="transmembrane region" description="Helical" evidence="7">
    <location>
        <begin position="165"/>
        <end position="186"/>
    </location>
</feature>
<evidence type="ECO:0000313" key="9">
    <source>
        <dbReference type="EMBL" id="GAD87190.1"/>
    </source>
</evidence>
<protein>
    <recommendedName>
        <fullName evidence="8">Membrane transport protein MMPL domain-containing protein</fullName>
    </recommendedName>
</protein>
<feature type="transmembrane region" description="Helical" evidence="7">
    <location>
        <begin position="115"/>
        <end position="134"/>
    </location>
</feature>
<feature type="domain" description="Membrane transport protein MMPL" evidence="8">
    <location>
        <begin position="34"/>
        <end position="124"/>
    </location>
</feature>
<sequence length="216" mass="23030">MRAAAAALTARNIEGVTGIQVTPPSENRLVQVIAVQMTKTTDAADKTQGEAVRDLREQLREQVRDTGLRAGITGTAAQTLDQTEQGEKGMAIIGIATIVLILVLLLVIFRSPVIALLPVITIGAISSMVGGLIAMNHDYRIVFPVAAIVIMLVLALLLRSLVAPWYLMASVFVGFAATLGATVLVFRHLQGEHGLIFTLPVIMYRSSSRSAPTTTS</sequence>
<proteinExistence type="inferred from homology"/>
<dbReference type="STRING" id="1824.SAMN05444423_104267"/>
<dbReference type="InterPro" id="IPR004869">
    <property type="entry name" value="MMPL_dom"/>
</dbReference>
<keyword evidence="4 7" id="KW-0812">Transmembrane</keyword>
<keyword evidence="10" id="KW-1185">Reference proteome</keyword>
<reference evidence="9 10" key="1">
    <citation type="journal article" date="2014" name="BMC Genomics">
        <title>Genome based analysis of type-I polyketide synthase and nonribosomal peptide synthetase gene clusters in seven strains of five representative Nocardia species.</title>
        <authorList>
            <person name="Komaki H."/>
            <person name="Ichikawa N."/>
            <person name="Hosoyama A."/>
            <person name="Takahashi-Nakaguchi A."/>
            <person name="Matsuzawa T."/>
            <person name="Suzuki K."/>
            <person name="Fujita N."/>
            <person name="Gonoi T."/>
        </authorList>
    </citation>
    <scope>NUCLEOTIDE SEQUENCE [LARGE SCALE GENOMIC DNA]</scope>
    <source>
        <strain evidence="9 10">NBRC 15531</strain>
    </source>
</reference>
<feature type="transmembrane region" description="Helical" evidence="7">
    <location>
        <begin position="90"/>
        <end position="109"/>
    </location>
</feature>
<name>U5EIU7_NOCAS</name>
<accession>U5EIU7</accession>
<evidence type="ECO:0000256" key="5">
    <source>
        <dbReference type="ARBA" id="ARBA00022989"/>
    </source>
</evidence>
<dbReference type="Proteomes" id="UP000017048">
    <property type="component" value="Unassembled WGS sequence"/>
</dbReference>
<dbReference type="Pfam" id="PF03176">
    <property type="entry name" value="MMPL"/>
    <property type="match status" value="2"/>
</dbReference>
<comment type="similarity">
    <text evidence="2">Belongs to the resistance-nodulation-cell division (RND) (TC 2.A.6) family. MmpL subfamily.</text>
</comment>
<dbReference type="PANTHER" id="PTHR33406">
    <property type="entry name" value="MEMBRANE PROTEIN MJ1562-RELATED"/>
    <property type="match status" value="1"/>
</dbReference>
<comment type="subcellular location">
    <subcellularLocation>
        <location evidence="1">Cell membrane</location>
        <topology evidence="1">Multi-pass membrane protein</topology>
    </subcellularLocation>
</comment>
<evidence type="ECO:0000259" key="8">
    <source>
        <dbReference type="Pfam" id="PF03176"/>
    </source>
</evidence>
<evidence type="ECO:0000256" key="6">
    <source>
        <dbReference type="ARBA" id="ARBA00023136"/>
    </source>
</evidence>
<dbReference type="PANTHER" id="PTHR33406:SF6">
    <property type="entry name" value="MEMBRANE PROTEIN YDGH-RELATED"/>
    <property type="match status" value="1"/>
</dbReference>
<feature type="domain" description="Membrane transport protein MMPL" evidence="8">
    <location>
        <begin position="135"/>
        <end position="199"/>
    </location>
</feature>
<evidence type="ECO:0000256" key="2">
    <source>
        <dbReference type="ARBA" id="ARBA00010157"/>
    </source>
</evidence>
<evidence type="ECO:0000256" key="4">
    <source>
        <dbReference type="ARBA" id="ARBA00022692"/>
    </source>
</evidence>
<feature type="transmembrane region" description="Helical" evidence="7">
    <location>
        <begin position="141"/>
        <end position="159"/>
    </location>
</feature>